<feature type="compositionally biased region" description="Basic residues" evidence="1">
    <location>
        <begin position="217"/>
        <end position="229"/>
    </location>
</feature>
<sequence length="275" mass="30880">MKLLVLLISVICTCLGNTISNEIIPPHLDVKDSAIHHVLQESLSLVDNDRKRPIVGNQVLDSIVLERGIKLPTATHDRKQFQAHRKLAKQQRKLSRKELREKLRLARLHRKTLQKSLRKNHKLNAKLGKLHGKSTDKAAHELSEVIKAIDGKHKDGKGSDLSTDYIKEHLEDISKPAFDISVPANVHKIAPTHRMLKFPVRTCDGKGHKGGSTHFKGGPHKNKGKHVKLPAKPGNKGMKNAHKRLHGKKKLNRNNQNHHGYVKEGESAHQALSKM</sequence>
<comment type="caution">
    <text evidence="3">The sequence shown here is derived from an EMBL/GenBank/DDBJ whole genome shotgun (WGS) entry which is preliminary data.</text>
</comment>
<keyword evidence="4" id="KW-1185">Reference proteome</keyword>
<evidence type="ECO:0000256" key="1">
    <source>
        <dbReference type="SAM" id="MobiDB-lite"/>
    </source>
</evidence>
<evidence type="ECO:0000313" key="3">
    <source>
        <dbReference type="EMBL" id="KAH3722004.1"/>
    </source>
</evidence>
<evidence type="ECO:0000313" key="4">
    <source>
        <dbReference type="Proteomes" id="UP000828390"/>
    </source>
</evidence>
<feature type="signal peptide" evidence="2">
    <location>
        <begin position="1"/>
        <end position="16"/>
    </location>
</feature>
<dbReference type="Proteomes" id="UP000828390">
    <property type="component" value="Unassembled WGS sequence"/>
</dbReference>
<feature type="chain" id="PRO_5038360534" evidence="2">
    <location>
        <begin position="17"/>
        <end position="275"/>
    </location>
</feature>
<dbReference type="EMBL" id="JAIWYP010000013">
    <property type="protein sequence ID" value="KAH3722004.1"/>
    <property type="molecule type" value="Genomic_DNA"/>
</dbReference>
<reference evidence="3" key="1">
    <citation type="journal article" date="2019" name="bioRxiv">
        <title>The Genome of the Zebra Mussel, Dreissena polymorpha: A Resource for Invasive Species Research.</title>
        <authorList>
            <person name="McCartney M.A."/>
            <person name="Auch B."/>
            <person name="Kono T."/>
            <person name="Mallez S."/>
            <person name="Zhang Y."/>
            <person name="Obille A."/>
            <person name="Becker A."/>
            <person name="Abrahante J.E."/>
            <person name="Garbe J."/>
            <person name="Badalamenti J.P."/>
            <person name="Herman A."/>
            <person name="Mangelson H."/>
            <person name="Liachko I."/>
            <person name="Sullivan S."/>
            <person name="Sone E.D."/>
            <person name="Koren S."/>
            <person name="Silverstein K.A.T."/>
            <person name="Beckman K.B."/>
            <person name="Gohl D.M."/>
        </authorList>
    </citation>
    <scope>NUCLEOTIDE SEQUENCE</scope>
    <source>
        <strain evidence="3">Duluth1</strain>
        <tissue evidence="3">Whole animal</tissue>
    </source>
</reference>
<feature type="region of interest" description="Disordered" evidence="1">
    <location>
        <begin position="252"/>
        <end position="275"/>
    </location>
</feature>
<feature type="region of interest" description="Disordered" evidence="1">
    <location>
        <begin position="209"/>
        <end position="240"/>
    </location>
</feature>
<reference evidence="3" key="2">
    <citation type="submission" date="2020-11" db="EMBL/GenBank/DDBJ databases">
        <authorList>
            <person name="McCartney M.A."/>
            <person name="Auch B."/>
            <person name="Kono T."/>
            <person name="Mallez S."/>
            <person name="Becker A."/>
            <person name="Gohl D.M."/>
            <person name="Silverstein K.A.T."/>
            <person name="Koren S."/>
            <person name="Bechman K.B."/>
            <person name="Herman A."/>
            <person name="Abrahante J.E."/>
            <person name="Garbe J."/>
        </authorList>
    </citation>
    <scope>NUCLEOTIDE SEQUENCE</scope>
    <source>
        <strain evidence="3">Duluth1</strain>
        <tissue evidence="3">Whole animal</tissue>
    </source>
</reference>
<accession>A0A9D4CE34</accession>
<keyword evidence="2" id="KW-0732">Signal</keyword>
<dbReference type="AlphaFoldDB" id="A0A9D4CE34"/>
<organism evidence="3 4">
    <name type="scientific">Dreissena polymorpha</name>
    <name type="common">Zebra mussel</name>
    <name type="synonym">Mytilus polymorpha</name>
    <dbReference type="NCBI Taxonomy" id="45954"/>
    <lineage>
        <taxon>Eukaryota</taxon>
        <taxon>Metazoa</taxon>
        <taxon>Spiralia</taxon>
        <taxon>Lophotrochozoa</taxon>
        <taxon>Mollusca</taxon>
        <taxon>Bivalvia</taxon>
        <taxon>Autobranchia</taxon>
        <taxon>Heteroconchia</taxon>
        <taxon>Euheterodonta</taxon>
        <taxon>Imparidentia</taxon>
        <taxon>Neoheterodontei</taxon>
        <taxon>Myida</taxon>
        <taxon>Dreissenoidea</taxon>
        <taxon>Dreissenidae</taxon>
        <taxon>Dreissena</taxon>
    </lineage>
</organism>
<evidence type="ECO:0000256" key="2">
    <source>
        <dbReference type="SAM" id="SignalP"/>
    </source>
</evidence>
<gene>
    <name evidence="3" type="ORF">DPMN_064953</name>
</gene>
<protein>
    <submittedName>
        <fullName evidence="3">Uncharacterized protein</fullName>
    </submittedName>
</protein>
<name>A0A9D4CE34_DREPO</name>
<proteinExistence type="predicted"/>